<dbReference type="SUPFAM" id="SSF103506">
    <property type="entry name" value="Mitochondrial carrier"/>
    <property type="match status" value="1"/>
</dbReference>
<keyword evidence="5 6" id="KW-0472">Membrane</keyword>
<dbReference type="GeneID" id="24922253"/>
<evidence type="ECO:0000256" key="5">
    <source>
        <dbReference type="ARBA" id="ARBA00023136"/>
    </source>
</evidence>
<dbReference type="InterPro" id="IPR023395">
    <property type="entry name" value="MCP_dom_sf"/>
</dbReference>
<dbReference type="InterPro" id="IPR002067">
    <property type="entry name" value="MCP"/>
</dbReference>
<dbReference type="InterPro" id="IPR018108">
    <property type="entry name" value="MCP_transmembrane"/>
</dbReference>
<evidence type="ECO:0000313" key="9">
    <source>
        <dbReference type="Proteomes" id="UP000008312"/>
    </source>
</evidence>
<dbReference type="OrthoDB" id="270584at2759"/>
<evidence type="ECO:0000256" key="6">
    <source>
        <dbReference type="PROSITE-ProRule" id="PRU00282"/>
    </source>
</evidence>
<dbReference type="Proteomes" id="UP000008312">
    <property type="component" value="Unassembled WGS sequence"/>
</dbReference>
<proteinExistence type="inferred from homology"/>
<name>D8LY27_BLAHO</name>
<keyword evidence="4" id="KW-0677">Repeat</keyword>
<protein>
    <recommendedName>
        <fullName evidence="10">Mitochondrial carrier protein</fullName>
    </recommendedName>
</protein>
<gene>
    <name evidence="8" type="ORF">GSBLH_T00006128001</name>
</gene>
<keyword evidence="3 6" id="KW-0812">Transmembrane</keyword>
<dbReference type="PRINTS" id="PR00926">
    <property type="entry name" value="MITOCARRIER"/>
</dbReference>
<keyword evidence="2 7" id="KW-0813">Transport</keyword>
<reference evidence="8" key="1">
    <citation type="submission" date="2010-02" db="EMBL/GenBank/DDBJ databases">
        <title>Sequencing and annotation of the Blastocystis hominis genome.</title>
        <authorList>
            <person name="Wincker P."/>
        </authorList>
    </citation>
    <scope>NUCLEOTIDE SEQUENCE</scope>
    <source>
        <strain evidence="8">Singapore isolate B</strain>
    </source>
</reference>
<evidence type="ECO:0000256" key="7">
    <source>
        <dbReference type="RuleBase" id="RU000488"/>
    </source>
</evidence>
<evidence type="ECO:0008006" key="10">
    <source>
        <dbReference type="Google" id="ProtNLM"/>
    </source>
</evidence>
<evidence type="ECO:0000256" key="4">
    <source>
        <dbReference type="ARBA" id="ARBA00022737"/>
    </source>
</evidence>
<evidence type="ECO:0000313" key="8">
    <source>
        <dbReference type="EMBL" id="CBK20482.2"/>
    </source>
</evidence>
<dbReference type="AlphaFoldDB" id="D8LY27"/>
<feature type="repeat" description="Solcar" evidence="6">
    <location>
        <begin position="132"/>
        <end position="217"/>
    </location>
</feature>
<accession>D8LY27</accession>
<evidence type="ECO:0000256" key="2">
    <source>
        <dbReference type="ARBA" id="ARBA00022448"/>
    </source>
</evidence>
<dbReference type="Gene3D" id="1.50.40.10">
    <property type="entry name" value="Mitochondrial carrier domain"/>
    <property type="match status" value="1"/>
</dbReference>
<comment type="similarity">
    <text evidence="7">Belongs to the mitochondrial carrier (TC 2.A.29) family.</text>
</comment>
<dbReference type="InParanoid" id="D8LY27"/>
<dbReference type="Pfam" id="PF00153">
    <property type="entry name" value="Mito_carr"/>
    <property type="match status" value="3"/>
</dbReference>
<organism evidence="8">
    <name type="scientific">Blastocystis hominis</name>
    <dbReference type="NCBI Taxonomy" id="12968"/>
    <lineage>
        <taxon>Eukaryota</taxon>
        <taxon>Sar</taxon>
        <taxon>Stramenopiles</taxon>
        <taxon>Bigyra</taxon>
        <taxon>Opalozoa</taxon>
        <taxon>Opalinata</taxon>
        <taxon>Blastocystidae</taxon>
        <taxon>Blastocystis</taxon>
    </lineage>
</organism>
<dbReference type="GO" id="GO:0055085">
    <property type="term" value="P:transmembrane transport"/>
    <property type="evidence" value="ECO:0007669"/>
    <property type="project" value="InterPro"/>
</dbReference>
<dbReference type="EMBL" id="FN668639">
    <property type="protein sequence ID" value="CBK20482.2"/>
    <property type="molecule type" value="Genomic_DNA"/>
</dbReference>
<dbReference type="PROSITE" id="PS50920">
    <property type="entry name" value="SOLCAR"/>
    <property type="match status" value="2"/>
</dbReference>
<dbReference type="GO" id="GO:0016020">
    <property type="term" value="C:membrane"/>
    <property type="evidence" value="ECO:0007669"/>
    <property type="project" value="UniProtKB-SubCell"/>
</dbReference>
<keyword evidence="9" id="KW-1185">Reference proteome</keyword>
<feature type="repeat" description="Solcar" evidence="6">
    <location>
        <begin position="219"/>
        <end position="293"/>
    </location>
</feature>
<evidence type="ECO:0000256" key="1">
    <source>
        <dbReference type="ARBA" id="ARBA00004141"/>
    </source>
</evidence>
<sequence length="296" mass="32953">MPNQDNDSLFSRPSEDKKWYSVFIKFASGGLSGIVSRTVCAPFSRLSVLQETRVSINPAEYLVVAEKNNLVHTLRSVYLKDGSSVYCYLLLGIIGFFRGNLVDILRSIPYSSINYGMYEVVSLRLNSTSKDHPTLQHLLAGGAAGMTAVICTYPIDILKTRIYISQKGSTGTVLKTMHKGFSSGGLRSLYKGLVVNLISVIPNMALSFTSYEFIRKWLITNTSFSLVWVIQRNLQVTGMGANVKKYSNAWECARFIYKEKGVLGFYAGLLPQYLKTIPKCAISFCIYEMTKKACGV</sequence>
<evidence type="ECO:0000256" key="3">
    <source>
        <dbReference type="ARBA" id="ARBA00022692"/>
    </source>
</evidence>
<dbReference type="OMA" id="LMKCGAG"/>
<dbReference type="RefSeq" id="XP_012894530.1">
    <property type="nucleotide sequence ID" value="XM_013039076.1"/>
</dbReference>
<dbReference type="PANTHER" id="PTHR24089">
    <property type="entry name" value="SOLUTE CARRIER FAMILY 25"/>
    <property type="match status" value="1"/>
</dbReference>
<comment type="subcellular location">
    <subcellularLocation>
        <location evidence="1">Membrane</location>
        <topology evidence="1">Multi-pass membrane protein</topology>
    </subcellularLocation>
</comment>